<accession>A0ABX1XV29</accession>
<dbReference type="EMBL" id="WHOA01000079">
    <property type="protein sequence ID" value="NOU71806.1"/>
    <property type="molecule type" value="Genomic_DNA"/>
</dbReference>
<evidence type="ECO:0000313" key="3">
    <source>
        <dbReference type="EMBL" id="NOU71806.1"/>
    </source>
</evidence>
<organism evidence="3 4">
    <name type="scientific">Paenibacillus phytorum</name>
    <dbReference type="NCBI Taxonomy" id="2654977"/>
    <lineage>
        <taxon>Bacteria</taxon>
        <taxon>Bacillati</taxon>
        <taxon>Bacillota</taxon>
        <taxon>Bacilli</taxon>
        <taxon>Bacillales</taxon>
        <taxon>Paenibacillaceae</taxon>
        <taxon>Paenibacillus</taxon>
    </lineage>
</organism>
<protein>
    <submittedName>
        <fullName evidence="3">SRPBCC domain-containing protein</fullName>
    </submittedName>
</protein>
<reference evidence="3 4" key="1">
    <citation type="submission" date="2019-10" db="EMBL/GenBank/DDBJ databases">
        <title>Description of Paenibacillus terrestris sp. nov.</title>
        <authorList>
            <person name="Carlier A."/>
            <person name="Qi S."/>
        </authorList>
    </citation>
    <scope>NUCLEOTIDE SEQUENCE [LARGE SCALE GENOMIC DNA]</scope>
    <source>
        <strain evidence="3 4">LMG 31458</strain>
    </source>
</reference>
<dbReference type="Pfam" id="PF08327">
    <property type="entry name" value="AHSA1"/>
    <property type="match status" value="1"/>
</dbReference>
<feature type="domain" description="Activator of Hsp90 ATPase homologue 1/2-like C-terminal" evidence="2">
    <location>
        <begin position="26"/>
        <end position="173"/>
    </location>
</feature>
<proteinExistence type="inferred from homology"/>
<dbReference type="RefSeq" id="WP_171643119.1">
    <property type="nucleotide sequence ID" value="NZ_WHOA01000079.1"/>
</dbReference>
<evidence type="ECO:0000256" key="1">
    <source>
        <dbReference type="ARBA" id="ARBA00006817"/>
    </source>
</evidence>
<name>A0ABX1XV29_9BACL</name>
<dbReference type="SUPFAM" id="SSF55961">
    <property type="entry name" value="Bet v1-like"/>
    <property type="match status" value="1"/>
</dbReference>
<evidence type="ECO:0000313" key="4">
    <source>
        <dbReference type="Proteomes" id="UP000616779"/>
    </source>
</evidence>
<sequence length="177" mass="20061">MTQEKAGNNFNATLEGGELVLTRTFNAPRELVFKTWTEAEHLARWWGPTGFELSVHTLDLRPGGIFHYSMKSSEGFEMWGKFVYHEINSPEKLVFVNSFSDAEANIIRAPFSESFPMEIMNKLSFTENEGKTTLIMRGGPINATEEELKFFEGMHDSMKQGFGGTFDQLDAYLAKVV</sequence>
<dbReference type="Gene3D" id="3.30.530.20">
    <property type="match status" value="1"/>
</dbReference>
<gene>
    <name evidence="3" type="ORF">GC098_10300</name>
</gene>
<dbReference type="InterPro" id="IPR013538">
    <property type="entry name" value="ASHA1/2-like_C"/>
</dbReference>
<dbReference type="InterPro" id="IPR023393">
    <property type="entry name" value="START-like_dom_sf"/>
</dbReference>
<comment type="similarity">
    <text evidence="1">Belongs to the AHA1 family.</text>
</comment>
<dbReference type="Proteomes" id="UP000616779">
    <property type="component" value="Unassembled WGS sequence"/>
</dbReference>
<comment type="caution">
    <text evidence="3">The sequence shown here is derived from an EMBL/GenBank/DDBJ whole genome shotgun (WGS) entry which is preliminary data.</text>
</comment>
<keyword evidence="4" id="KW-1185">Reference proteome</keyword>
<dbReference type="CDD" id="cd07814">
    <property type="entry name" value="SRPBCC_CalC_Aha1-like"/>
    <property type="match status" value="1"/>
</dbReference>
<evidence type="ECO:0000259" key="2">
    <source>
        <dbReference type="Pfam" id="PF08327"/>
    </source>
</evidence>